<name>A0A9X4MB39_9CYAN</name>
<proteinExistence type="predicted"/>
<protein>
    <submittedName>
        <fullName evidence="1">IS5/IS1182 family transposase</fullName>
    </submittedName>
</protein>
<evidence type="ECO:0000313" key="2">
    <source>
        <dbReference type="Proteomes" id="UP001152872"/>
    </source>
</evidence>
<reference evidence="1" key="1">
    <citation type="submission" date="2019-05" db="EMBL/GenBank/DDBJ databases">
        <title>Whole genome sequencing of Pseudanabaena catenata USMAC16.</title>
        <authorList>
            <person name="Khan Z."/>
            <person name="Omar W.M."/>
            <person name="Convey P."/>
            <person name="Merican F."/>
            <person name="Najimudin N."/>
        </authorList>
    </citation>
    <scope>NUCLEOTIDE SEQUENCE</scope>
    <source>
        <strain evidence="1">USMAC16</strain>
    </source>
</reference>
<comment type="caution">
    <text evidence="1">The sequence shown here is derived from an EMBL/GenBank/DDBJ whole genome shotgun (WGS) entry which is preliminary data.</text>
</comment>
<sequence>MTEKYEIRNWSEYNAGLKQRGSLTFWISEEVIE</sequence>
<gene>
    <name evidence="1" type="ORF">FEV09_17340</name>
</gene>
<feature type="non-terminal residue" evidence="1">
    <location>
        <position position="33"/>
    </location>
</feature>
<dbReference type="EMBL" id="VBTY01000172">
    <property type="protein sequence ID" value="MDG3496309.1"/>
    <property type="molecule type" value="Genomic_DNA"/>
</dbReference>
<accession>A0A9X4MB39</accession>
<dbReference type="Proteomes" id="UP001152872">
    <property type="component" value="Unassembled WGS sequence"/>
</dbReference>
<evidence type="ECO:0000313" key="1">
    <source>
        <dbReference type="EMBL" id="MDG3496309.1"/>
    </source>
</evidence>
<dbReference type="AlphaFoldDB" id="A0A9X4MB39"/>
<keyword evidence="2" id="KW-1185">Reference proteome</keyword>
<organism evidence="1 2">
    <name type="scientific">Pseudanabaena catenata USMAC16</name>
    <dbReference type="NCBI Taxonomy" id="1855837"/>
    <lineage>
        <taxon>Bacteria</taxon>
        <taxon>Bacillati</taxon>
        <taxon>Cyanobacteriota</taxon>
        <taxon>Cyanophyceae</taxon>
        <taxon>Pseudanabaenales</taxon>
        <taxon>Pseudanabaenaceae</taxon>
        <taxon>Pseudanabaena</taxon>
    </lineage>
</organism>